<proteinExistence type="predicted"/>
<sequence length="572" mass="64629">MPTTNSNQSTTSENGRNIRAELHADSYFFLEKSKAFTQTVGQKFGVVGSGGNSVFRTTAKISFAGEAKIFAICQGQIFLQPNSSDDGKINLILKPFRQPINGLAIRYIVYRGLRKSDFMNENEEILPYSENSTEYVKHVREEFKKFFEFLEVTEPKFMAEYIGFPSANFSQSNADLIDSYFFKVSEINEENGQTTESHPFDFPIIPAGTYLGNAVGELGIDIVLNEGDYTVENNPNPFKLNLSYARASEYELNTANFSGMQKKLIQESATQFIDIAAFYGLHAYGNGKIRFGGDSEILQNETEIYNLIQYFHTKSTVYLYIQSNRQRSYNFYGNYSVESGNNTEADIKFSIDNTTFTAATFNESWPVWEFPNPPKFAVKLVTDSYSGAGLYVKQGLLNSSVTQNEDYFIRNNNLLQDSGSEETDYTKPVAFDFLKSDNKTVSSFIQLIYEGKQIAITKESSDPEVPARTYYMKDIDDVFGLIEATSLIQPQNDHQMAYVTDLDLLLINFENKTGGQDIATVTTKRVEDEVMKNDTESLPRVTYETLLNNIRQNTGSFFQSRSAYLDNSNSGL</sequence>
<accession>A0A0J7J296</accession>
<name>A0A0J7J296_9FLAO</name>
<dbReference type="STRING" id="1304281.ACM44_00005"/>
<gene>
    <name evidence="1" type="ORF">ACM44_00005</name>
</gene>
<dbReference type="Proteomes" id="UP000035900">
    <property type="component" value="Unassembled WGS sequence"/>
</dbReference>
<dbReference type="AlphaFoldDB" id="A0A0J7J296"/>
<dbReference type="PATRIC" id="fig|1304281.5.peg.1"/>
<comment type="caution">
    <text evidence="1">The sequence shown here is derived from an EMBL/GenBank/DDBJ whole genome shotgun (WGS) entry which is preliminary data.</text>
</comment>
<organism evidence="1 2">
    <name type="scientific">Chryseobacterium koreense CCUG 49689</name>
    <dbReference type="NCBI Taxonomy" id="1304281"/>
    <lineage>
        <taxon>Bacteria</taxon>
        <taxon>Pseudomonadati</taxon>
        <taxon>Bacteroidota</taxon>
        <taxon>Flavobacteriia</taxon>
        <taxon>Flavobacteriales</taxon>
        <taxon>Weeksellaceae</taxon>
        <taxon>Chryseobacterium group</taxon>
        <taxon>Chryseobacterium</taxon>
    </lineage>
</organism>
<keyword evidence="2" id="KW-1185">Reference proteome</keyword>
<dbReference type="RefSeq" id="WP_048498058.1">
    <property type="nucleotide sequence ID" value="NZ_LFNG01000001.1"/>
</dbReference>
<reference evidence="1 2" key="1">
    <citation type="journal article" date="2004" name="Int. J. Syst. Evol. Microbiol.">
        <title>Kaistella koreensis gen. nov., sp. nov., a novel member of the Chryseobacterium-Bergeyella-Riemerella branch.</title>
        <authorList>
            <person name="Kim M.K."/>
            <person name="Im W.T."/>
            <person name="Shin Y.K."/>
            <person name="Lim J.H."/>
            <person name="Kim S.H."/>
            <person name="Lee B.C."/>
            <person name="Park M.Y."/>
            <person name="Lee K.Y."/>
            <person name="Lee S.T."/>
        </authorList>
    </citation>
    <scope>NUCLEOTIDE SEQUENCE [LARGE SCALE GENOMIC DNA]</scope>
    <source>
        <strain evidence="1 2">CCUG 49689</strain>
    </source>
</reference>
<evidence type="ECO:0000313" key="2">
    <source>
        <dbReference type="Proteomes" id="UP000035900"/>
    </source>
</evidence>
<protein>
    <submittedName>
        <fullName evidence="1">Uncharacterized protein</fullName>
    </submittedName>
</protein>
<evidence type="ECO:0000313" key="1">
    <source>
        <dbReference type="EMBL" id="KMQ72533.1"/>
    </source>
</evidence>
<feature type="non-terminal residue" evidence="1">
    <location>
        <position position="572"/>
    </location>
</feature>
<dbReference type="EMBL" id="LFNG01000001">
    <property type="protein sequence ID" value="KMQ72533.1"/>
    <property type="molecule type" value="Genomic_DNA"/>
</dbReference>
<dbReference type="OrthoDB" id="1210671at2"/>